<dbReference type="EMBL" id="QGKY02000094">
    <property type="protein sequence ID" value="KAF2605431.1"/>
    <property type="molecule type" value="Genomic_DNA"/>
</dbReference>
<comment type="caution">
    <text evidence="1">The sequence shown here is derived from an EMBL/GenBank/DDBJ whole genome shotgun (WGS) entry which is preliminary data.</text>
</comment>
<accession>A0A8S9LHG7</accession>
<protein>
    <submittedName>
        <fullName evidence="1">Uncharacterized protein</fullName>
    </submittedName>
</protein>
<gene>
    <name evidence="1" type="ORF">F2Q70_00028613</name>
</gene>
<sequence length="94" mass="10627">MVALETLVGPLELVETLSPRGPIIEDYTDPNPESVSTADVVVITTVKRWIQKHAMILISKKERIKKERSVEKTMAPSKTLKVNRAVLFLPFRLN</sequence>
<organism evidence="1">
    <name type="scientific">Brassica cretica</name>
    <name type="common">Mustard</name>
    <dbReference type="NCBI Taxonomy" id="69181"/>
    <lineage>
        <taxon>Eukaryota</taxon>
        <taxon>Viridiplantae</taxon>
        <taxon>Streptophyta</taxon>
        <taxon>Embryophyta</taxon>
        <taxon>Tracheophyta</taxon>
        <taxon>Spermatophyta</taxon>
        <taxon>Magnoliopsida</taxon>
        <taxon>eudicotyledons</taxon>
        <taxon>Gunneridae</taxon>
        <taxon>Pentapetalae</taxon>
        <taxon>rosids</taxon>
        <taxon>malvids</taxon>
        <taxon>Brassicales</taxon>
        <taxon>Brassicaceae</taxon>
        <taxon>Brassiceae</taxon>
        <taxon>Brassica</taxon>
    </lineage>
</organism>
<name>A0A8S9LHG7_BRACR</name>
<evidence type="ECO:0000313" key="1">
    <source>
        <dbReference type="EMBL" id="KAF2605431.1"/>
    </source>
</evidence>
<reference evidence="1" key="1">
    <citation type="submission" date="2019-12" db="EMBL/GenBank/DDBJ databases">
        <title>Genome sequencing and annotation of Brassica cretica.</title>
        <authorList>
            <person name="Studholme D.J."/>
            <person name="Sarris P.F."/>
        </authorList>
    </citation>
    <scope>NUCLEOTIDE SEQUENCE</scope>
    <source>
        <strain evidence="1">PFS-102/07</strain>
        <tissue evidence="1">Leaf</tissue>
    </source>
</reference>
<proteinExistence type="predicted"/>
<dbReference type="AlphaFoldDB" id="A0A8S9LHG7"/>